<keyword evidence="1" id="KW-0472">Membrane</keyword>
<gene>
    <name evidence="2" type="ORF">A2556_02600</name>
</gene>
<reference evidence="2 3" key="1">
    <citation type="journal article" date="2016" name="Nat. Commun.">
        <title>Thousands of microbial genomes shed light on interconnected biogeochemical processes in an aquifer system.</title>
        <authorList>
            <person name="Anantharaman K."/>
            <person name="Brown C.T."/>
            <person name="Hug L.A."/>
            <person name="Sharon I."/>
            <person name="Castelle C.J."/>
            <person name="Probst A.J."/>
            <person name="Thomas B.C."/>
            <person name="Singh A."/>
            <person name="Wilkins M.J."/>
            <person name="Karaoz U."/>
            <person name="Brodie E.L."/>
            <person name="Williams K.H."/>
            <person name="Hubbard S.S."/>
            <person name="Banfield J.F."/>
        </authorList>
    </citation>
    <scope>NUCLEOTIDE SEQUENCE [LARGE SCALE GENOMIC DNA]</scope>
</reference>
<keyword evidence="1" id="KW-1133">Transmembrane helix</keyword>
<dbReference type="EMBL" id="MHTM01000047">
    <property type="protein sequence ID" value="OHA60690.1"/>
    <property type="molecule type" value="Genomic_DNA"/>
</dbReference>
<evidence type="ECO:0008006" key="4">
    <source>
        <dbReference type="Google" id="ProtNLM"/>
    </source>
</evidence>
<feature type="transmembrane region" description="Helical" evidence="1">
    <location>
        <begin position="241"/>
        <end position="263"/>
    </location>
</feature>
<proteinExistence type="predicted"/>
<name>A0A1G2QJA5_9BACT</name>
<evidence type="ECO:0000313" key="3">
    <source>
        <dbReference type="Proteomes" id="UP000177140"/>
    </source>
</evidence>
<comment type="caution">
    <text evidence="2">The sequence shown here is derived from an EMBL/GenBank/DDBJ whole genome shotgun (WGS) entry which is preliminary data.</text>
</comment>
<evidence type="ECO:0000256" key="1">
    <source>
        <dbReference type="SAM" id="Phobius"/>
    </source>
</evidence>
<dbReference type="Proteomes" id="UP000177140">
    <property type="component" value="Unassembled WGS sequence"/>
</dbReference>
<evidence type="ECO:0000313" key="2">
    <source>
        <dbReference type="EMBL" id="OHA60690.1"/>
    </source>
</evidence>
<protein>
    <recommendedName>
        <fullName evidence="4">Bacterial Ig-like domain-containing protein</fullName>
    </recommendedName>
</protein>
<keyword evidence="1" id="KW-0812">Transmembrane</keyword>
<organism evidence="2 3">
    <name type="scientific">Candidatus Vogelbacteria bacterium RIFOXYD2_FULL_44_9</name>
    <dbReference type="NCBI Taxonomy" id="1802441"/>
    <lineage>
        <taxon>Bacteria</taxon>
        <taxon>Candidatus Vogeliibacteriota</taxon>
    </lineage>
</organism>
<accession>A0A1G2QJA5</accession>
<sequence length="343" mass="39024">MLASKKILMKKYFFILSVIMLAVFLLPIKTSAVTNYFPVTPEAKNAIGLKLLASFDLEKSQVNLKISTKNKKTKLETISLVVDRNGPIRLTPASSTSFWLDLNSGDRLLTVSVADTEGYLEQATSSVFVPHLQAPYVDFYPLTVYRGRPFVIGGQTLYPSKQVVIHLSASEEEKTFIVPTDPAGRFNWSGKLSDQGEIKIWAEVLDGSLRSQPSNPIKLRVTKIFSSQWFFNLYASAESYFILRLTVAILLLIFLITFLLHLWKRDKKDLAELDQERLLVTTNSLRQDVLDHIDMMAEIKNLSRADSLPVLLDLQRTVEIVNKYLQTQIKSLAKKKIRRQKRI</sequence>
<dbReference type="AlphaFoldDB" id="A0A1G2QJA5"/>